<accession>A0ABN1H9P8</accession>
<dbReference type="EMBL" id="BAAAHE010000047">
    <property type="protein sequence ID" value="GAA0634496.1"/>
    <property type="molecule type" value="Genomic_DNA"/>
</dbReference>
<proteinExistence type="inferred from homology"/>
<gene>
    <name evidence="3" type="ORF">GCM10009547_43170</name>
</gene>
<evidence type="ECO:0000313" key="4">
    <source>
        <dbReference type="Proteomes" id="UP001500957"/>
    </source>
</evidence>
<evidence type="ECO:0000256" key="1">
    <source>
        <dbReference type="ARBA" id="ARBA00007521"/>
    </source>
</evidence>
<organism evidence="3 4">
    <name type="scientific">Sporichthya brevicatena</name>
    <dbReference type="NCBI Taxonomy" id="171442"/>
    <lineage>
        <taxon>Bacteria</taxon>
        <taxon>Bacillati</taxon>
        <taxon>Actinomycetota</taxon>
        <taxon>Actinomycetes</taxon>
        <taxon>Sporichthyales</taxon>
        <taxon>Sporichthyaceae</taxon>
        <taxon>Sporichthya</taxon>
    </lineage>
</organism>
<name>A0ABN1H9P8_9ACTN</name>
<dbReference type="InterPro" id="IPR011067">
    <property type="entry name" value="Plasmid_toxin/cell-grow_inhib"/>
</dbReference>
<evidence type="ECO:0008006" key="5">
    <source>
        <dbReference type="Google" id="ProtNLM"/>
    </source>
</evidence>
<dbReference type="Pfam" id="PF02452">
    <property type="entry name" value="PemK_toxin"/>
    <property type="match status" value="1"/>
</dbReference>
<dbReference type="SUPFAM" id="SSF50118">
    <property type="entry name" value="Cell growth inhibitor/plasmid maintenance toxic component"/>
    <property type="match status" value="1"/>
</dbReference>
<reference evidence="3 4" key="1">
    <citation type="journal article" date="2019" name="Int. J. Syst. Evol. Microbiol.">
        <title>The Global Catalogue of Microorganisms (GCM) 10K type strain sequencing project: providing services to taxonomists for standard genome sequencing and annotation.</title>
        <authorList>
            <consortium name="The Broad Institute Genomics Platform"/>
            <consortium name="The Broad Institute Genome Sequencing Center for Infectious Disease"/>
            <person name="Wu L."/>
            <person name="Ma J."/>
        </authorList>
    </citation>
    <scope>NUCLEOTIDE SEQUENCE [LARGE SCALE GENOMIC DNA]</scope>
    <source>
        <strain evidence="3 4">JCM 10671</strain>
    </source>
</reference>
<sequence length="119" mass="13564">MLAYSPDLDGAPDPGEVVWAWVPFEDDPSRGKDRPLLVVGRDGHQLFGLMLSSNADREGQRHWMHLGAGAWDGQQRPSWIRLDRVLDVQEKGVRREGAILDRARFDKVAAELRRSYGWK</sequence>
<dbReference type="Proteomes" id="UP001500957">
    <property type="component" value="Unassembled WGS sequence"/>
</dbReference>
<keyword evidence="4" id="KW-1185">Reference proteome</keyword>
<comment type="caution">
    <text evidence="3">The sequence shown here is derived from an EMBL/GenBank/DDBJ whole genome shotgun (WGS) entry which is preliminary data.</text>
</comment>
<evidence type="ECO:0000313" key="3">
    <source>
        <dbReference type="EMBL" id="GAA0634496.1"/>
    </source>
</evidence>
<evidence type="ECO:0000256" key="2">
    <source>
        <dbReference type="ARBA" id="ARBA00022649"/>
    </source>
</evidence>
<keyword evidence="2" id="KW-1277">Toxin-antitoxin system</keyword>
<protein>
    <recommendedName>
        <fullName evidence="5">Growth inhibitor PemK</fullName>
    </recommendedName>
</protein>
<dbReference type="Gene3D" id="2.30.30.110">
    <property type="match status" value="1"/>
</dbReference>
<dbReference type="InterPro" id="IPR003477">
    <property type="entry name" value="PemK-like"/>
</dbReference>
<comment type="similarity">
    <text evidence="1">Belongs to the PemK/MazF family.</text>
</comment>